<dbReference type="SUPFAM" id="SSF144010">
    <property type="entry name" value="CofE-like"/>
    <property type="match status" value="1"/>
</dbReference>
<dbReference type="GO" id="GO:0005525">
    <property type="term" value="F:GTP binding"/>
    <property type="evidence" value="ECO:0007669"/>
    <property type="project" value="UniProtKB-KW"/>
</dbReference>
<evidence type="ECO:0000256" key="4">
    <source>
        <dbReference type="ARBA" id="ARBA00022842"/>
    </source>
</evidence>
<evidence type="ECO:0000256" key="3">
    <source>
        <dbReference type="ARBA" id="ARBA00022741"/>
    </source>
</evidence>
<accession>A0A024H8U6</accession>
<evidence type="ECO:0000259" key="9">
    <source>
        <dbReference type="Pfam" id="PF01996"/>
    </source>
</evidence>
<keyword evidence="3" id="KW-0547">Nucleotide-binding</keyword>
<name>A0A024H8U6_9MICC</name>
<comment type="caution">
    <text evidence="10">The sequence shown here is derived from an EMBL/GenBank/DDBJ whole genome shotgun (WGS) entry which is preliminary data.</text>
</comment>
<evidence type="ECO:0000313" key="11">
    <source>
        <dbReference type="Proteomes" id="UP000035722"/>
    </source>
</evidence>
<dbReference type="PANTHER" id="PTHR47917:SF1">
    <property type="entry name" value="COENZYME F420:L-GLUTAMATE LIGASE"/>
    <property type="match status" value="1"/>
</dbReference>
<evidence type="ECO:0000256" key="2">
    <source>
        <dbReference type="ARBA" id="ARBA00022723"/>
    </source>
</evidence>
<keyword evidence="1 10" id="KW-0436">Ligase</keyword>
<feature type="domain" description="Coenzyme F420:L-glutamate ligase-like" evidence="9">
    <location>
        <begin position="29"/>
        <end position="225"/>
    </location>
</feature>
<keyword evidence="11" id="KW-1185">Reference proteome</keyword>
<evidence type="ECO:0000256" key="7">
    <source>
        <dbReference type="ARBA" id="ARBA00023211"/>
    </source>
</evidence>
<dbReference type="Proteomes" id="UP000035722">
    <property type="component" value="Unassembled WGS sequence"/>
</dbReference>
<keyword evidence="6" id="KW-0342">GTP-binding</keyword>
<evidence type="ECO:0000256" key="1">
    <source>
        <dbReference type="ARBA" id="ARBA00022598"/>
    </source>
</evidence>
<dbReference type="Pfam" id="PF01996">
    <property type="entry name" value="F420_ligase"/>
    <property type="match status" value="1"/>
</dbReference>
<dbReference type="NCBIfam" id="TIGR01916">
    <property type="entry name" value="F420_cofE"/>
    <property type="match status" value="1"/>
</dbReference>
<feature type="region of interest" description="Disordered" evidence="8">
    <location>
        <begin position="265"/>
        <end position="286"/>
    </location>
</feature>
<dbReference type="Gene3D" id="3.30.1330.100">
    <property type="entry name" value="CofE-like"/>
    <property type="match status" value="2"/>
</dbReference>
<evidence type="ECO:0000256" key="8">
    <source>
        <dbReference type="SAM" id="MobiDB-lite"/>
    </source>
</evidence>
<dbReference type="InterPro" id="IPR008225">
    <property type="entry name" value="F420-0_g-glutamyl_ligase"/>
</dbReference>
<reference evidence="11" key="1">
    <citation type="journal article" date="2014" name="Genome Announc.">
        <title>Genome Sequence of Arthrobacter siccitolerans 4J27, a Xeroprotectant-Producing Desiccation-Tolerant Microorganism.</title>
        <authorList>
            <person name="Manzanera M."/>
            <person name="Santa-Cruz-Calvo L."/>
            <person name="Vilchez J.I."/>
            <person name="Garcia-Fontana C."/>
            <person name="Silva-Castro G.A."/>
            <person name="Calvo C."/>
            <person name="Gonzalez-Lopez J."/>
        </authorList>
    </citation>
    <scope>NUCLEOTIDE SEQUENCE [LARGE SCALE GENOMIC DNA]</scope>
    <source>
        <strain evidence="11">4J27</strain>
    </source>
</reference>
<proteinExistence type="predicted"/>
<dbReference type="RefSeq" id="WP_083435561.1">
    <property type="nucleotide sequence ID" value="NZ_CAQI01000056.1"/>
</dbReference>
<keyword evidence="7" id="KW-0464">Manganese</keyword>
<sequence>MNQNNLVQIGTPGRTETPQQFSVVGIGGIGEIVAGDDLLLLVGNAIEGEISEGDIVVVTSKIVSKAEGRFLQADSREDAITAETVRLVASKRHPGGVTRIVQNKLGLVLAAAGVDASNTPAGTVLLLPEDPDASARALCSGLRQRFGFDLAVLITDTLGRPWRLGQTDLAIGAAGMAVSHDLRGTRDDFGRPMDATISAVADEIAGAANLVLSKTSRRPVAVVHGMGHLIRPISEPGARSLIRPAEDDLFRLGSAEAHAEGFNEGFAAGQRSAVEPSGSAEGSATA</sequence>
<dbReference type="PANTHER" id="PTHR47917">
    <property type="match status" value="1"/>
</dbReference>
<evidence type="ECO:0000256" key="5">
    <source>
        <dbReference type="ARBA" id="ARBA00022958"/>
    </source>
</evidence>
<dbReference type="EMBL" id="CAQI01000056">
    <property type="protein sequence ID" value="CCQ48171.1"/>
    <property type="molecule type" value="Genomic_DNA"/>
</dbReference>
<dbReference type="AlphaFoldDB" id="A0A024H8U6"/>
<dbReference type="EC" id="6.3.2.-" evidence="10"/>
<keyword evidence="5" id="KW-0630">Potassium</keyword>
<keyword evidence="2" id="KW-0479">Metal-binding</keyword>
<dbReference type="GO" id="GO:0052618">
    <property type="term" value="F:coenzyme F420-0:L-glutamate ligase activity"/>
    <property type="evidence" value="ECO:0007669"/>
    <property type="project" value="TreeGrafter"/>
</dbReference>
<dbReference type="GO" id="GO:0046872">
    <property type="term" value="F:metal ion binding"/>
    <property type="evidence" value="ECO:0007669"/>
    <property type="project" value="UniProtKB-KW"/>
</dbReference>
<gene>
    <name evidence="10" type="primary">cofE</name>
    <name evidence="10" type="ORF">ARTSIC4J27_4171</name>
</gene>
<organism evidence="10 11">
    <name type="scientific">Pseudarthrobacter siccitolerans</name>
    <dbReference type="NCBI Taxonomy" id="861266"/>
    <lineage>
        <taxon>Bacteria</taxon>
        <taxon>Bacillati</taxon>
        <taxon>Actinomycetota</taxon>
        <taxon>Actinomycetes</taxon>
        <taxon>Micrococcales</taxon>
        <taxon>Micrococcaceae</taxon>
        <taxon>Pseudarthrobacter</taxon>
    </lineage>
</organism>
<protein>
    <submittedName>
        <fullName evidence="10">F420-0:gamma-glutamyl ligase</fullName>
        <ecNumber evidence="10">6.3.2.-</ecNumber>
    </submittedName>
</protein>
<evidence type="ECO:0000313" key="10">
    <source>
        <dbReference type="EMBL" id="CCQ48171.1"/>
    </source>
</evidence>
<dbReference type="OrthoDB" id="9788295at2"/>
<evidence type="ECO:0000256" key="6">
    <source>
        <dbReference type="ARBA" id="ARBA00023134"/>
    </source>
</evidence>
<dbReference type="STRING" id="861266.ARTSIC4J27_4171"/>
<dbReference type="InterPro" id="IPR002847">
    <property type="entry name" value="F420-0_gamma-glut_ligase-dom"/>
</dbReference>
<keyword evidence="4" id="KW-0460">Magnesium</keyword>